<evidence type="ECO:0000256" key="4">
    <source>
        <dbReference type="ARBA" id="ARBA00023054"/>
    </source>
</evidence>
<evidence type="ECO:0000256" key="3">
    <source>
        <dbReference type="ARBA" id="ARBA00022483"/>
    </source>
</evidence>
<dbReference type="InterPro" id="IPR048627">
    <property type="entry name" value="Sec10_HB"/>
</dbReference>
<feature type="domain" description="Exocyst complex component Sec10 N-terminal" evidence="7">
    <location>
        <begin position="51"/>
        <end position="164"/>
    </location>
</feature>
<dbReference type="STRING" id="1328759.A0A5C2T390"/>
<evidence type="ECO:0000259" key="6">
    <source>
        <dbReference type="Pfam" id="PF07393"/>
    </source>
</evidence>
<dbReference type="AlphaFoldDB" id="A0A5C2T390"/>
<keyword evidence="4" id="KW-0175">Coiled coil</keyword>
<keyword evidence="3" id="KW-0268">Exocytosis</keyword>
<organism evidence="8 9">
    <name type="scientific">Lentinus tigrinus ALCF2SS1-6</name>
    <dbReference type="NCBI Taxonomy" id="1328759"/>
    <lineage>
        <taxon>Eukaryota</taxon>
        <taxon>Fungi</taxon>
        <taxon>Dikarya</taxon>
        <taxon>Basidiomycota</taxon>
        <taxon>Agaricomycotina</taxon>
        <taxon>Agaricomycetes</taxon>
        <taxon>Polyporales</taxon>
        <taxon>Polyporaceae</taxon>
        <taxon>Lentinus</taxon>
    </lineage>
</organism>
<feature type="region of interest" description="Disordered" evidence="5">
    <location>
        <begin position="496"/>
        <end position="516"/>
    </location>
</feature>
<comment type="similarity">
    <text evidence="1">Belongs to the SEC10 family.</text>
</comment>
<reference evidence="8" key="1">
    <citation type="journal article" date="2018" name="Genome Biol. Evol.">
        <title>Genomics and development of Lentinus tigrinus, a white-rot wood-decaying mushroom with dimorphic fruiting bodies.</title>
        <authorList>
            <person name="Wu B."/>
            <person name="Xu Z."/>
            <person name="Knudson A."/>
            <person name="Carlson A."/>
            <person name="Chen N."/>
            <person name="Kovaka S."/>
            <person name="LaButti K."/>
            <person name="Lipzen A."/>
            <person name="Pennachio C."/>
            <person name="Riley R."/>
            <person name="Schakwitz W."/>
            <person name="Umezawa K."/>
            <person name="Ohm R.A."/>
            <person name="Grigoriev I.V."/>
            <person name="Nagy L.G."/>
            <person name="Gibbons J."/>
            <person name="Hibbett D."/>
        </authorList>
    </citation>
    <scope>NUCLEOTIDE SEQUENCE [LARGE SCALE GENOMIC DNA]</scope>
    <source>
        <strain evidence="8">ALCF2SS1-6</strain>
    </source>
</reference>
<evidence type="ECO:0000259" key="7">
    <source>
        <dbReference type="Pfam" id="PF20667"/>
    </source>
</evidence>
<dbReference type="GO" id="GO:0006893">
    <property type="term" value="P:Golgi to plasma membrane transport"/>
    <property type="evidence" value="ECO:0007669"/>
    <property type="project" value="TreeGrafter"/>
</dbReference>
<evidence type="ECO:0000256" key="1">
    <source>
        <dbReference type="ARBA" id="ARBA00006572"/>
    </source>
</evidence>
<dbReference type="PANTHER" id="PTHR12100">
    <property type="entry name" value="SEC10"/>
    <property type="match status" value="1"/>
</dbReference>
<accession>A0A5C2T390</accession>
<dbReference type="GO" id="GO:0006887">
    <property type="term" value="P:exocytosis"/>
    <property type="evidence" value="ECO:0007669"/>
    <property type="project" value="UniProtKB-KW"/>
</dbReference>
<dbReference type="Proteomes" id="UP000313359">
    <property type="component" value="Unassembled WGS sequence"/>
</dbReference>
<dbReference type="OrthoDB" id="125856at2759"/>
<dbReference type="Pfam" id="PF07393">
    <property type="entry name" value="Sec10_HB"/>
    <property type="match status" value="1"/>
</dbReference>
<dbReference type="EMBL" id="ML122250">
    <property type="protein sequence ID" value="RPD66766.1"/>
    <property type="molecule type" value="Genomic_DNA"/>
</dbReference>
<evidence type="ECO:0000313" key="8">
    <source>
        <dbReference type="EMBL" id="RPD66766.1"/>
    </source>
</evidence>
<feature type="compositionally biased region" description="Basic and acidic residues" evidence="5">
    <location>
        <begin position="502"/>
        <end position="516"/>
    </location>
</feature>
<dbReference type="Pfam" id="PF20667">
    <property type="entry name" value="Sec10_N"/>
    <property type="match status" value="1"/>
</dbReference>
<gene>
    <name evidence="8" type="ORF">L227DRAFT_490855</name>
</gene>
<evidence type="ECO:0000256" key="2">
    <source>
        <dbReference type="ARBA" id="ARBA00022448"/>
    </source>
</evidence>
<protein>
    <submittedName>
        <fullName evidence="8">Exocyst complex component Sec10</fullName>
    </submittedName>
</protein>
<dbReference type="PANTHER" id="PTHR12100:SF0">
    <property type="entry name" value="EXOCYST COMPLEX COMPONENT 5"/>
    <property type="match status" value="1"/>
</dbReference>
<feature type="domain" description="Exocyst complex component Sec10-like alpha-helical bundle" evidence="6">
    <location>
        <begin position="174"/>
        <end position="812"/>
    </location>
</feature>
<keyword evidence="9" id="KW-1185">Reference proteome</keyword>
<proteinExistence type="inferred from homology"/>
<evidence type="ECO:0000256" key="5">
    <source>
        <dbReference type="SAM" id="MobiDB-lite"/>
    </source>
</evidence>
<dbReference type="InterPro" id="IPR048625">
    <property type="entry name" value="Sec10_N"/>
</dbReference>
<dbReference type="GO" id="GO:0000145">
    <property type="term" value="C:exocyst"/>
    <property type="evidence" value="ECO:0007669"/>
    <property type="project" value="TreeGrafter"/>
</dbReference>
<name>A0A5C2T390_9APHY</name>
<dbReference type="InterPro" id="IPR009976">
    <property type="entry name" value="Sec10-like"/>
</dbReference>
<keyword evidence="2" id="KW-0813">Transport</keyword>
<evidence type="ECO:0000313" key="9">
    <source>
        <dbReference type="Proteomes" id="UP000313359"/>
    </source>
</evidence>
<sequence>MSVPPRALEPSVRDHLRLEAFEGKFDVKDFVGAISEKLIAQSKADTGPFDPKPFIRTFEAAVDKLIAVRKDVQAKTEQMEKSVRVAERDYSKKMSELNRGFEAVGQSFSGMETKMNEVGRTAIRIGEQMESVHQQRQRAQAAYDLIDYYNQFAKDDTTRLDALKKEGKEGRRKVAVLLRRLATVAKEVDLPHSDKTRENIDRYCEKLEKDMLHLFDRAYRRGDPKMMHHCAQTLLDFNGGASCVQVYVNQHDFFINRVRADTNIDDHLWGALPDPDAPPPVSETGLQELFQEIRTTVGQEAQIVQAVFPNPAYVMQVFLQRVFAQSIQQHLEQLVARTTGMPDLAFLRILQLVHQQTSVLVEDLKAYELPSVIPRSPIDSSEFNRTLKGMPASNASNTATAATISTMLETAMEELFVPYTEGQRYLEKESRSLGEMYASYLAKFTRYHERTDTKGKSSMFGRMVDQLSAAAATSPSGSSSTSAQAAAALMRFGKLSASTDRNSSEKPGEDPIRDEDGVLSVEIAETMLKWHAEAIGRCVELGSANDVPKHTFALLRVLSAAIGNSYIETAIETAQARLEVADTKTEPSMQPLIVLREVDLICHLWQRYVTMALLPLASSSVTVRREMVVFNNQAVSRIEGGANQLTQKLTDSIVAWLSTQLGKQKRTDFKPRNDDLSFARVNTDPCIACCDILEKVRDAAKATLSGKNLEVFLTEVGVAFHGLLLEHLKKFPVSATGGLMLAKDLKSYQDVIDSFSIPSLHERFEFIRQLGNVFLVKPDILKSYITEGYLGRIDSNLLRPYLAQRSDWGQAEKGFNDTTDGAVADGKAMRDRFGMGRLSMIMKDLEPLREQISMPSMPTSMPGMSNFGNIASSFANARPPRFSSSGAT</sequence>